<reference evidence="1 2" key="1">
    <citation type="journal article" date="2012" name="Genome Biol.">
        <title>Genome and low-iron response of an oceanic diatom adapted to chronic iron limitation.</title>
        <authorList>
            <person name="Lommer M."/>
            <person name="Specht M."/>
            <person name="Roy A.S."/>
            <person name="Kraemer L."/>
            <person name="Andreson R."/>
            <person name="Gutowska M.A."/>
            <person name="Wolf J."/>
            <person name="Bergner S.V."/>
            <person name="Schilhabel M.B."/>
            <person name="Klostermeier U.C."/>
            <person name="Beiko R.G."/>
            <person name="Rosenstiel P."/>
            <person name="Hippler M."/>
            <person name="Laroche J."/>
        </authorList>
    </citation>
    <scope>NUCLEOTIDE SEQUENCE [LARGE SCALE GENOMIC DNA]</scope>
    <source>
        <strain evidence="1 2">CCMP1005</strain>
    </source>
</reference>
<dbReference type="OrthoDB" id="6500038at2759"/>
<proteinExistence type="predicted"/>
<dbReference type="Proteomes" id="UP000266841">
    <property type="component" value="Unassembled WGS sequence"/>
</dbReference>
<dbReference type="Gene3D" id="3.80.10.10">
    <property type="entry name" value="Ribonuclease Inhibitor"/>
    <property type="match status" value="1"/>
</dbReference>
<organism evidence="1 2">
    <name type="scientific">Thalassiosira oceanica</name>
    <name type="common">Marine diatom</name>
    <dbReference type="NCBI Taxonomy" id="159749"/>
    <lineage>
        <taxon>Eukaryota</taxon>
        <taxon>Sar</taxon>
        <taxon>Stramenopiles</taxon>
        <taxon>Ochrophyta</taxon>
        <taxon>Bacillariophyta</taxon>
        <taxon>Coscinodiscophyceae</taxon>
        <taxon>Thalassiosirophycidae</taxon>
        <taxon>Thalassiosirales</taxon>
        <taxon>Thalassiosiraceae</taxon>
        <taxon>Thalassiosira</taxon>
    </lineage>
</organism>
<keyword evidence="2" id="KW-1185">Reference proteome</keyword>
<dbReference type="EMBL" id="AGNL01018060">
    <property type="protein sequence ID" value="EJK63698.1"/>
    <property type="molecule type" value="Genomic_DNA"/>
</dbReference>
<sequence length="188" mass="21307">MDDVSAAVATNPQLKSLWIEDNELNDRDAELIAQALKQNTNLQVLYLVGNSNMTPTGFQKIGAAIYDPSSMNATESCNHTCWVDRVEGNELCMTPQWRRNRKLYQLLSTRHLEGSNARHLNAELGGEKFTIKLVPKVLHCIKHYSSDPDYSSDRTADSSKPLSITFELMKTWMVPELYLNTIEIMAEE</sequence>
<protein>
    <submittedName>
        <fullName evidence="1">Uncharacterized protein</fullName>
    </submittedName>
</protein>
<name>K0SCC5_THAOC</name>
<dbReference type="InterPro" id="IPR032675">
    <property type="entry name" value="LRR_dom_sf"/>
</dbReference>
<dbReference type="AlphaFoldDB" id="K0SCC5"/>
<evidence type="ECO:0000313" key="2">
    <source>
        <dbReference type="Proteomes" id="UP000266841"/>
    </source>
</evidence>
<comment type="caution">
    <text evidence="1">The sequence shown here is derived from an EMBL/GenBank/DDBJ whole genome shotgun (WGS) entry which is preliminary data.</text>
</comment>
<accession>K0SCC5</accession>
<evidence type="ECO:0000313" key="1">
    <source>
        <dbReference type="EMBL" id="EJK63698.1"/>
    </source>
</evidence>
<gene>
    <name evidence="1" type="ORF">THAOC_15627</name>
</gene>
<dbReference type="SUPFAM" id="SSF52047">
    <property type="entry name" value="RNI-like"/>
    <property type="match status" value="1"/>
</dbReference>
<dbReference type="SMART" id="SM00368">
    <property type="entry name" value="LRR_RI"/>
    <property type="match status" value="1"/>
</dbReference>